<reference evidence="11" key="2">
    <citation type="submission" date="2023-01" db="EMBL/GenBank/DDBJ databases">
        <authorList>
            <person name="Sun Q."/>
            <person name="Evtushenko L."/>
        </authorList>
    </citation>
    <scope>NUCLEOTIDE SEQUENCE</scope>
    <source>
        <strain evidence="11">VKM B-1513</strain>
    </source>
</reference>
<feature type="active site" description="Nucleophile" evidence="4">
    <location>
        <position position="155"/>
    </location>
</feature>
<evidence type="ECO:0000259" key="10">
    <source>
        <dbReference type="SMART" id="SM00846"/>
    </source>
</evidence>
<dbReference type="FunFam" id="3.30.360.10:FF:000002">
    <property type="entry name" value="Glyceraldehyde-3-phosphate dehydrogenase"/>
    <property type="match status" value="1"/>
</dbReference>
<evidence type="ECO:0000256" key="4">
    <source>
        <dbReference type="PIRSR" id="PIRSR000149-1"/>
    </source>
</evidence>
<feature type="binding site" evidence="5">
    <location>
        <begin position="213"/>
        <end position="214"/>
    </location>
    <ligand>
        <name>D-glyceraldehyde 3-phosphate</name>
        <dbReference type="ChEBI" id="CHEBI:59776"/>
    </ligand>
</feature>
<evidence type="ECO:0000256" key="2">
    <source>
        <dbReference type="ARBA" id="ARBA00011881"/>
    </source>
</evidence>
<name>A0A9W6INQ3_9PROT</name>
<keyword evidence="3 9" id="KW-0560">Oxidoreductase</keyword>
<reference evidence="11" key="1">
    <citation type="journal article" date="2014" name="Int. J. Syst. Evol. Microbiol.">
        <title>Complete genome sequence of Corynebacterium casei LMG S-19264T (=DSM 44701T), isolated from a smear-ripened cheese.</title>
        <authorList>
            <consortium name="US DOE Joint Genome Institute (JGI-PGF)"/>
            <person name="Walter F."/>
            <person name="Albersmeier A."/>
            <person name="Kalinowski J."/>
            <person name="Ruckert C."/>
        </authorList>
    </citation>
    <scope>NUCLEOTIDE SEQUENCE</scope>
    <source>
        <strain evidence="11">VKM B-1513</strain>
    </source>
</reference>
<dbReference type="Pfam" id="PF02800">
    <property type="entry name" value="Gp_dh_C"/>
    <property type="match status" value="1"/>
</dbReference>
<dbReference type="InterPro" id="IPR020830">
    <property type="entry name" value="GlycerAld_3-P_DH_AS"/>
</dbReference>
<keyword evidence="6" id="KW-0520">NAD</keyword>
<dbReference type="Proteomes" id="UP001143486">
    <property type="component" value="Unassembled WGS sequence"/>
</dbReference>
<dbReference type="SUPFAM" id="SSF51735">
    <property type="entry name" value="NAD(P)-binding Rossmann-fold domains"/>
    <property type="match status" value="1"/>
</dbReference>
<dbReference type="CDD" id="cd18126">
    <property type="entry name" value="GAPDH_I_C"/>
    <property type="match status" value="1"/>
</dbReference>
<organism evidence="11 12">
    <name type="scientific">Maricaulis virginensis</name>
    <dbReference type="NCBI Taxonomy" id="144022"/>
    <lineage>
        <taxon>Bacteria</taxon>
        <taxon>Pseudomonadati</taxon>
        <taxon>Pseudomonadota</taxon>
        <taxon>Alphaproteobacteria</taxon>
        <taxon>Maricaulales</taxon>
        <taxon>Maricaulaceae</taxon>
        <taxon>Maricaulis</taxon>
    </lineage>
</organism>
<comment type="similarity">
    <text evidence="1 8">Belongs to the glyceraldehyde-3-phosphate dehydrogenase family.</text>
</comment>
<evidence type="ECO:0000256" key="7">
    <source>
        <dbReference type="PIRSR" id="PIRSR000149-4"/>
    </source>
</evidence>
<evidence type="ECO:0000256" key="1">
    <source>
        <dbReference type="ARBA" id="ARBA00007406"/>
    </source>
</evidence>
<dbReference type="EMBL" id="BSFE01000005">
    <property type="protein sequence ID" value="GLK52569.1"/>
    <property type="molecule type" value="Genomic_DNA"/>
</dbReference>
<dbReference type="PRINTS" id="PR00078">
    <property type="entry name" value="G3PDHDRGNASE"/>
</dbReference>
<keyword evidence="6" id="KW-0547">Nucleotide-binding</keyword>
<evidence type="ECO:0000313" key="12">
    <source>
        <dbReference type="Proteomes" id="UP001143486"/>
    </source>
</evidence>
<dbReference type="PIRSF" id="PIRSF000149">
    <property type="entry name" value="GAP_DH"/>
    <property type="match status" value="1"/>
</dbReference>
<evidence type="ECO:0000256" key="6">
    <source>
        <dbReference type="PIRSR" id="PIRSR000149-3"/>
    </source>
</evidence>
<comment type="subunit">
    <text evidence="2">Homotetramer.</text>
</comment>
<dbReference type="NCBIfam" id="TIGR01534">
    <property type="entry name" value="GAPDH-I"/>
    <property type="match status" value="1"/>
</dbReference>
<dbReference type="SMART" id="SM00846">
    <property type="entry name" value="Gp_dh_N"/>
    <property type="match status" value="1"/>
</dbReference>
<dbReference type="FunFam" id="3.40.50.720:FF:000001">
    <property type="entry name" value="Glyceraldehyde-3-phosphate dehydrogenase"/>
    <property type="match status" value="1"/>
</dbReference>
<dbReference type="PROSITE" id="PS00071">
    <property type="entry name" value="GAPDH"/>
    <property type="match status" value="1"/>
</dbReference>
<feature type="binding site" evidence="6">
    <location>
        <position position="318"/>
    </location>
    <ligand>
        <name>NAD(+)</name>
        <dbReference type="ChEBI" id="CHEBI:57540"/>
    </ligand>
</feature>
<keyword evidence="12" id="KW-1185">Reference proteome</keyword>
<feature type="binding site" evidence="6">
    <location>
        <position position="37"/>
    </location>
    <ligand>
        <name>NAD(+)</name>
        <dbReference type="ChEBI" id="CHEBI:57540"/>
    </ligand>
</feature>
<feature type="binding site" evidence="6">
    <location>
        <begin position="12"/>
        <end position="13"/>
    </location>
    <ligand>
        <name>NAD(+)</name>
        <dbReference type="ChEBI" id="CHEBI:57540"/>
    </ligand>
</feature>
<dbReference type="Gene3D" id="3.30.360.10">
    <property type="entry name" value="Dihydrodipicolinate Reductase, domain 2"/>
    <property type="match status" value="1"/>
</dbReference>
<dbReference type="CDD" id="cd05214">
    <property type="entry name" value="GAPDH_I_N"/>
    <property type="match status" value="1"/>
</dbReference>
<dbReference type="RefSeq" id="WP_271186936.1">
    <property type="nucleotide sequence ID" value="NZ_BSFE01000005.1"/>
</dbReference>
<protein>
    <recommendedName>
        <fullName evidence="9">Glyceraldehyde-3-phosphate dehydrogenase</fullName>
        <ecNumber evidence="9">1.2.1.-</ecNumber>
    </recommendedName>
</protein>
<feature type="site" description="Activates thiol group during catalysis" evidence="7">
    <location>
        <position position="182"/>
    </location>
</feature>
<dbReference type="PANTHER" id="PTHR43148">
    <property type="entry name" value="GLYCERALDEHYDE-3-PHOSPHATE DEHYDROGENASE 2"/>
    <property type="match status" value="1"/>
</dbReference>
<dbReference type="Pfam" id="PF00044">
    <property type="entry name" value="Gp_dh_N"/>
    <property type="match status" value="1"/>
</dbReference>
<dbReference type="EC" id="1.2.1.-" evidence="9"/>
<dbReference type="GO" id="GO:0051287">
    <property type="term" value="F:NAD binding"/>
    <property type="evidence" value="ECO:0007669"/>
    <property type="project" value="InterPro"/>
</dbReference>
<dbReference type="Gene3D" id="3.40.50.720">
    <property type="entry name" value="NAD(P)-binding Rossmann-like Domain"/>
    <property type="match status" value="1"/>
</dbReference>
<evidence type="ECO:0000256" key="5">
    <source>
        <dbReference type="PIRSR" id="PIRSR000149-2"/>
    </source>
</evidence>
<gene>
    <name evidence="11" type="ORF">GCM10017621_20770</name>
</gene>
<dbReference type="InterPro" id="IPR020828">
    <property type="entry name" value="GlycerAld_3-P_DH_NAD(P)-bd"/>
</dbReference>
<dbReference type="InterPro" id="IPR020829">
    <property type="entry name" value="GlycerAld_3-P_DH_cat"/>
</dbReference>
<feature type="binding site" evidence="6">
    <location>
        <position position="124"/>
    </location>
    <ligand>
        <name>NAD(+)</name>
        <dbReference type="ChEBI" id="CHEBI:57540"/>
    </ligand>
</feature>
<feature type="binding site" evidence="5">
    <location>
        <position position="185"/>
    </location>
    <ligand>
        <name>D-glyceraldehyde 3-phosphate</name>
        <dbReference type="ChEBI" id="CHEBI:59776"/>
    </ligand>
</feature>
<evidence type="ECO:0000256" key="3">
    <source>
        <dbReference type="ARBA" id="ARBA00023002"/>
    </source>
</evidence>
<dbReference type="GO" id="GO:0016620">
    <property type="term" value="F:oxidoreductase activity, acting on the aldehyde or oxo group of donors, NAD or NADP as acceptor"/>
    <property type="evidence" value="ECO:0007669"/>
    <property type="project" value="InterPro"/>
</dbReference>
<dbReference type="InterPro" id="IPR006424">
    <property type="entry name" value="Glyceraldehyde-3-P_DH_1"/>
</dbReference>
<evidence type="ECO:0000256" key="9">
    <source>
        <dbReference type="RuleBase" id="RU361160"/>
    </source>
</evidence>
<sequence length="337" mass="36202">MALRVAITGFGRIGRLALRAVLEEKRWGEIEVVAINDSSTPETNAHLLKYDSVHGRYPGEIKVGDDWIDAGFGKIRKVSNRDPGQLPWKDLGIDIVLECTGKFNSKEASMAHIESSGAKKVLCSAPAKNADKTIVYGVNHDQLSADDLVVSNASCTTNGLAPVAKVLNDAVGIERGHMTTIHAYTGDQPTLDRNHKDLHRARAAAMSMIPTTTGAAKAVGLVLPELAGKLDGASVRVPTPNVSLIDLVFTPGRATTAEELAEAVKAAADGPMKGVLGYDSIPLVSIDYNHDSRSSIVAIDKINVVDERLARVMTWYDNEWGFACRMIDTAVAMGKYL</sequence>
<feature type="binding site" evidence="5">
    <location>
        <position position="236"/>
    </location>
    <ligand>
        <name>D-glyceraldehyde 3-phosphate</name>
        <dbReference type="ChEBI" id="CHEBI:59776"/>
    </ligand>
</feature>
<evidence type="ECO:0000256" key="8">
    <source>
        <dbReference type="RuleBase" id="RU000397"/>
    </source>
</evidence>
<dbReference type="AlphaFoldDB" id="A0A9W6INQ3"/>
<accession>A0A9W6INQ3</accession>
<dbReference type="GO" id="GO:0006006">
    <property type="term" value="P:glucose metabolic process"/>
    <property type="evidence" value="ECO:0007669"/>
    <property type="project" value="InterPro"/>
</dbReference>
<feature type="binding site" evidence="5">
    <location>
        <begin position="154"/>
        <end position="156"/>
    </location>
    <ligand>
        <name>D-glyceraldehyde 3-phosphate</name>
        <dbReference type="ChEBI" id="CHEBI:59776"/>
    </ligand>
</feature>
<proteinExistence type="inferred from homology"/>
<feature type="domain" description="Glyceraldehyde 3-phosphate dehydrogenase NAD(P) binding" evidence="10">
    <location>
        <begin position="3"/>
        <end position="155"/>
    </location>
</feature>
<dbReference type="SUPFAM" id="SSF55347">
    <property type="entry name" value="Glyceraldehyde-3-phosphate dehydrogenase-like, C-terminal domain"/>
    <property type="match status" value="1"/>
</dbReference>
<dbReference type="InterPro" id="IPR036291">
    <property type="entry name" value="NAD(P)-bd_dom_sf"/>
</dbReference>
<evidence type="ECO:0000313" key="11">
    <source>
        <dbReference type="EMBL" id="GLK52569.1"/>
    </source>
</evidence>
<dbReference type="InterPro" id="IPR020831">
    <property type="entry name" value="GlycerAld/Erythrose_P_DH"/>
</dbReference>
<feature type="binding site" evidence="6">
    <location>
        <position position="81"/>
    </location>
    <ligand>
        <name>NAD(+)</name>
        <dbReference type="ChEBI" id="CHEBI:57540"/>
    </ligand>
</feature>
<comment type="caution">
    <text evidence="11">The sequence shown here is derived from an EMBL/GenBank/DDBJ whole genome shotgun (WGS) entry which is preliminary data.</text>
</comment>
<dbReference type="GO" id="GO:0050661">
    <property type="term" value="F:NADP binding"/>
    <property type="evidence" value="ECO:0007669"/>
    <property type="project" value="InterPro"/>
</dbReference>